<dbReference type="CDD" id="cd07501">
    <property type="entry name" value="HAD_MDP-1_like"/>
    <property type="match status" value="1"/>
</dbReference>
<reference evidence="2 3" key="1">
    <citation type="submission" date="2019-05" db="EMBL/GenBank/DDBJ databases">
        <title>Sporisorium graminicola CBS 10092 draft sequencing and annotation.</title>
        <authorList>
            <person name="Solano-Gonzalez S."/>
            <person name="Caddick M.X."/>
            <person name="Darby A."/>
        </authorList>
    </citation>
    <scope>NUCLEOTIDE SEQUENCE [LARGE SCALE GENOMIC DNA]</scope>
    <source>
        <strain evidence="2 3">CBS 10092</strain>
    </source>
</reference>
<dbReference type="Proteomes" id="UP000306050">
    <property type="component" value="Chromosome SGRAM_1"/>
</dbReference>
<dbReference type="SUPFAM" id="SSF56784">
    <property type="entry name" value="HAD-like"/>
    <property type="match status" value="1"/>
</dbReference>
<dbReference type="PANTHER" id="PTHR17901:SF14">
    <property type="entry name" value="MAGNESIUM-DEPENDENT PHOSPHATASE 1"/>
    <property type="match status" value="1"/>
</dbReference>
<dbReference type="EMBL" id="SRRM01000002">
    <property type="protein sequence ID" value="TKY90552.1"/>
    <property type="molecule type" value="Genomic_DNA"/>
</dbReference>
<gene>
    <name evidence="2" type="ORF">EX895_000550</name>
</gene>
<dbReference type="InterPro" id="IPR010033">
    <property type="entry name" value="HAD_SF_ppase_IIIC"/>
</dbReference>
<accession>A0A4U7L512</accession>
<dbReference type="InterPro" id="IPR023214">
    <property type="entry name" value="HAD_sf"/>
</dbReference>
<dbReference type="OrthoDB" id="2865258at2759"/>
<protein>
    <recommendedName>
        <fullName evidence="4">Magnesium-dependent phosphatase-1</fullName>
    </recommendedName>
</protein>
<dbReference type="KEGG" id="sgra:EX895_000550"/>
<dbReference type="GeneID" id="40723445"/>
<dbReference type="SFLD" id="SFLDS00003">
    <property type="entry name" value="Haloacid_Dehalogenase"/>
    <property type="match status" value="1"/>
</dbReference>
<dbReference type="GO" id="GO:0003993">
    <property type="term" value="F:acid phosphatase activity"/>
    <property type="evidence" value="ECO:0007669"/>
    <property type="project" value="TreeGrafter"/>
</dbReference>
<keyword evidence="3" id="KW-1185">Reference proteome</keyword>
<evidence type="ECO:0008006" key="4">
    <source>
        <dbReference type="Google" id="ProtNLM"/>
    </source>
</evidence>
<dbReference type="FunFam" id="3.40.50.1000:FF:000155">
    <property type="entry name" value="Putative magnesium dependent phosphatase"/>
    <property type="match status" value="1"/>
</dbReference>
<dbReference type="PANTHER" id="PTHR17901">
    <property type="entry name" value="MAGNESIUM-DEPENDENT PHOSPHATASE 1 MDP1"/>
    <property type="match status" value="1"/>
</dbReference>
<sequence>MVRKIGRRARESSPSSTSSTLPADFSHSEMHRHIATSLAALTSSGPLPGLVVFDLDYTLWPLWVDTHVDSPLRRRGSDINKVYDRNGQPLSFFPHVPAIMLWLKRSGIPIAAASRTSAPTVARQALNGLFLVDDAHLLTSATDDDSPEKPSPAQSQPKVVKAIDLFDYQEIYPGSKITHFRKLHADSGIPYEDMIFFDDEYRNAEVGSKLGVHFVEVGHQGTDLGLVEKAIREWRAKKAARAKAEL</sequence>
<evidence type="ECO:0000313" key="2">
    <source>
        <dbReference type="EMBL" id="TKY90552.1"/>
    </source>
</evidence>
<dbReference type="SFLD" id="SFLDG01129">
    <property type="entry name" value="C1.5:_HAD__Beta-PGM__Phosphata"/>
    <property type="match status" value="1"/>
</dbReference>
<dbReference type="InterPro" id="IPR035679">
    <property type="entry name" value="MDP-1_euk"/>
</dbReference>
<feature type="region of interest" description="Disordered" evidence="1">
    <location>
        <begin position="1"/>
        <end position="24"/>
    </location>
</feature>
<proteinExistence type="predicted"/>
<comment type="caution">
    <text evidence="2">The sequence shown here is derived from an EMBL/GenBank/DDBJ whole genome shotgun (WGS) entry which is preliminary data.</text>
</comment>
<dbReference type="NCBIfam" id="TIGR01685">
    <property type="entry name" value="MDP-1"/>
    <property type="match status" value="1"/>
</dbReference>
<dbReference type="Pfam" id="PF12689">
    <property type="entry name" value="Acid_PPase"/>
    <property type="match status" value="1"/>
</dbReference>
<dbReference type="InterPro" id="IPR010036">
    <property type="entry name" value="MDP_1_eu_arc"/>
</dbReference>
<dbReference type="Gene3D" id="3.40.50.1000">
    <property type="entry name" value="HAD superfamily/HAD-like"/>
    <property type="match status" value="1"/>
</dbReference>
<dbReference type="AlphaFoldDB" id="A0A4U7L512"/>
<dbReference type="SFLD" id="SFLDG01131">
    <property type="entry name" value="C1.5.2:_MDP_Like"/>
    <property type="match status" value="1"/>
</dbReference>
<evidence type="ECO:0000256" key="1">
    <source>
        <dbReference type="SAM" id="MobiDB-lite"/>
    </source>
</evidence>
<dbReference type="RefSeq" id="XP_029742537.1">
    <property type="nucleotide sequence ID" value="XM_029881151.1"/>
</dbReference>
<organism evidence="2 3">
    <name type="scientific">Sporisorium graminicola</name>
    <dbReference type="NCBI Taxonomy" id="280036"/>
    <lineage>
        <taxon>Eukaryota</taxon>
        <taxon>Fungi</taxon>
        <taxon>Dikarya</taxon>
        <taxon>Basidiomycota</taxon>
        <taxon>Ustilaginomycotina</taxon>
        <taxon>Ustilaginomycetes</taxon>
        <taxon>Ustilaginales</taxon>
        <taxon>Ustilaginaceae</taxon>
        <taxon>Sporisorium</taxon>
    </lineage>
</organism>
<dbReference type="InterPro" id="IPR036412">
    <property type="entry name" value="HAD-like_sf"/>
</dbReference>
<evidence type="ECO:0000313" key="3">
    <source>
        <dbReference type="Proteomes" id="UP000306050"/>
    </source>
</evidence>
<dbReference type="NCBIfam" id="TIGR01681">
    <property type="entry name" value="HAD-SF-IIIC"/>
    <property type="match status" value="1"/>
</dbReference>
<name>A0A4U7L512_9BASI</name>